<keyword evidence="3" id="KW-0479">Metal-binding</keyword>
<dbReference type="InterPro" id="IPR023198">
    <property type="entry name" value="PGP-like_dom2"/>
</dbReference>
<evidence type="ECO:0000313" key="7">
    <source>
        <dbReference type="Proteomes" id="UP000184609"/>
    </source>
</evidence>
<evidence type="ECO:0000256" key="5">
    <source>
        <dbReference type="ARBA" id="ARBA00023277"/>
    </source>
</evidence>
<keyword evidence="5" id="KW-0119">Carbohydrate metabolism</keyword>
<dbReference type="SFLD" id="SFLDG01129">
    <property type="entry name" value="C1.5:_HAD__Beta-PGM__Phosphata"/>
    <property type="match status" value="1"/>
</dbReference>
<dbReference type="InterPro" id="IPR023214">
    <property type="entry name" value="HAD_sf"/>
</dbReference>
<dbReference type="Pfam" id="PF13419">
    <property type="entry name" value="HAD_2"/>
    <property type="match status" value="1"/>
</dbReference>
<dbReference type="PANTHER" id="PTHR46193:SF18">
    <property type="entry name" value="HEXITOL PHOSPHATASE B"/>
    <property type="match status" value="1"/>
</dbReference>
<dbReference type="Gene3D" id="3.40.50.1000">
    <property type="entry name" value="HAD superfamily/HAD-like"/>
    <property type="match status" value="1"/>
</dbReference>
<evidence type="ECO:0000256" key="3">
    <source>
        <dbReference type="ARBA" id="ARBA00022723"/>
    </source>
</evidence>
<gene>
    <name evidence="6" type="ORF">SAMN04488108_2539</name>
</gene>
<dbReference type="RefSeq" id="WP_073572162.1">
    <property type="nucleotide sequence ID" value="NZ_FRXN01000003.1"/>
</dbReference>
<reference evidence="7" key="1">
    <citation type="submission" date="2016-12" db="EMBL/GenBank/DDBJ databases">
        <authorList>
            <person name="Varghese N."/>
            <person name="Submissions S."/>
        </authorList>
    </citation>
    <scope>NUCLEOTIDE SEQUENCE [LARGE SCALE GENOMIC DNA]</scope>
    <source>
        <strain evidence="7">DSM 25035</strain>
    </source>
</reference>
<dbReference type="EMBL" id="FRXN01000003">
    <property type="protein sequence ID" value="SHO63120.1"/>
    <property type="molecule type" value="Genomic_DNA"/>
</dbReference>
<dbReference type="GO" id="GO:0046872">
    <property type="term" value="F:metal ion binding"/>
    <property type="evidence" value="ECO:0007669"/>
    <property type="project" value="UniProtKB-KW"/>
</dbReference>
<dbReference type="STRING" id="1073327.SAMN04488108_2539"/>
<evidence type="ECO:0000313" key="6">
    <source>
        <dbReference type="EMBL" id="SHO63120.1"/>
    </source>
</evidence>
<dbReference type="GO" id="GO:0003824">
    <property type="term" value="F:catalytic activity"/>
    <property type="evidence" value="ECO:0007669"/>
    <property type="project" value="UniProtKB-ARBA"/>
</dbReference>
<evidence type="ECO:0000256" key="1">
    <source>
        <dbReference type="ARBA" id="ARBA00001946"/>
    </source>
</evidence>
<dbReference type="AlphaFoldDB" id="A0A1M7ZE04"/>
<evidence type="ECO:0000256" key="2">
    <source>
        <dbReference type="ARBA" id="ARBA00006171"/>
    </source>
</evidence>
<comment type="cofactor">
    <cofactor evidence="1">
        <name>Mg(2+)</name>
        <dbReference type="ChEBI" id="CHEBI:18420"/>
    </cofactor>
</comment>
<dbReference type="InterPro" id="IPR036412">
    <property type="entry name" value="HAD-like_sf"/>
</dbReference>
<dbReference type="OrthoDB" id="9797743at2"/>
<dbReference type="InterPro" id="IPR051600">
    <property type="entry name" value="Beta-PGM-like"/>
</dbReference>
<protein>
    <submittedName>
        <fullName evidence="6">Haloacid dehalogenase superfamily, subfamily IA, variant 3 with third motif having DD or ED</fullName>
    </submittedName>
</protein>
<dbReference type="InterPro" id="IPR041492">
    <property type="entry name" value="HAD_2"/>
</dbReference>
<dbReference type="FunFam" id="3.40.50.1000:FF:000162">
    <property type="entry name" value="HAD-like protein"/>
    <property type="match status" value="1"/>
</dbReference>
<dbReference type="SFLD" id="SFLDS00003">
    <property type="entry name" value="Haloacid_Dehalogenase"/>
    <property type="match status" value="1"/>
</dbReference>
<dbReference type="Proteomes" id="UP000184609">
    <property type="component" value="Unassembled WGS sequence"/>
</dbReference>
<sequence>MIVNNNPIQGVIFDMDGTLVDSIPFHLQAWMIFLEKNGVSIREEDFHAQNHGTLQEMIMRFFPNEKSADRIYDLGEEKEETFRNLYKPHIEEVSGVTSFLEALRDQNKSIHLATMGEQDNIDYTLDLIEIRSYFHSLTGGHEVKNGKPDPEIFLKALEKAQIPAENAIVFEDSSGGIRAAKGAGIPVYGIATTHTPQELEGMGCQKAFLNFDEALNYFF</sequence>
<dbReference type="InterPro" id="IPR006439">
    <property type="entry name" value="HAD-SF_hydro_IA"/>
</dbReference>
<dbReference type="PANTHER" id="PTHR46193">
    <property type="entry name" value="6-PHOSPHOGLUCONATE PHOSPHATASE"/>
    <property type="match status" value="1"/>
</dbReference>
<evidence type="ECO:0000256" key="4">
    <source>
        <dbReference type="ARBA" id="ARBA00022842"/>
    </source>
</evidence>
<comment type="similarity">
    <text evidence="2">Belongs to the HAD-like hydrolase superfamily. CbbY/CbbZ/Gph/YieH family.</text>
</comment>
<proteinExistence type="inferred from homology"/>
<dbReference type="SFLD" id="SFLDG01135">
    <property type="entry name" value="C1.5.6:_HAD__Beta-PGM__Phospha"/>
    <property type="match status" value="1"/>
</dbReference>
<dbReference type="SUPFAM" id="SSF56784">
    <property type="entry name" value="HAD-like"/>
    <property type="match status" value="1"/>
</dbReference>
<keyword evidence="7" id="KW-1185">Reference proteome</keyword>
<keyword evidence="4" id="KW-0460">Magnesium</keyword>
<accession>A0A1M7ZE04</accession>
<organism evidence="6 7">
    <name type="scientific">Algoriphagus zhangzhouensis</name>
    <dbReference type="NCBI Taxonomy" id="1073327"/>
    <lineage>
        <taxon>Bacteria</taxon>
        <taxon>Pseudomonadati</taxon>
        <taxon>Bacteroidota</taxon>
        <taxon>Cytophagia</taxon>
        <taxon>Cytophagales</taxon>
        <taxon>Cyclobacteriaceae</taxon>
        <taxon>Algoriphagus</taxon>
    </lineage>
</organism>
<dbReference type="NCBIfam" id="TIGR01509">
    <property type="entry name" value="HAD-SF-IA-v3"/>
    <property type="match status" value="1"/>
</dbReference>
<name>A0A1M7ZE04_9BACT</name>
<dbReference type="Gene3D" id="1.10.150.240">
    <property type="entry name" value="Putative phosphatase, domain 2"/>
    <property type="match status" value="1"/>
</dbReference>